<dbReference type="Gene3D" id="1.20.1250.20">
    <property type="entry name" value="MFS general substrate transporter like domains"/>
    <property type="match status" value="2"/>
</dbReference>
<dbReference type="InterPro" id="IPR051084">
    <property type="entry name" value="H+-coupled_symporters"/>
</dbReference>
<keyword evidence="3" id="KW-0813">Transport</keyword>
<reference evidence="13" key="1">
    <citation type="submission" date="2021-01" db="EMBL/GenBank/DDBJ databases">
        <title>Whole genome shotgun sequence of Planosporangium mesophilum NBRC 109066.</title>
        <authorList>
            <person name="Komaki H."/>
            <person name="Tamura T."/>
        </authorList>
    </citation>
    <scope>NUCLEOTIDE SEQUENCE</scope>
    <source>
        <strain evidence="13">NBRC 109066</strain>
    </source>
</reference>
<evidence type="ECO:0000256" key="11">
    <source>
        <dbReference type="SAM" id="Phobius"/>
    </source>
</evidence>
<dbReference type="GO" id="GO:0005886">
    <property type="term" value="C:plasma membrane"/>
    <property type="evidence" value="ECO:0007669"/>
    <property type="project" value="UniProtKB-SubCell"/>
</dbReference>
<dbReference type="InterPro" id="IPR036259">
    <property type="entry name" value="MFS_trans_sf"/>
</dbReference>
<feature type="transmembrane region" description="Helical" evidence="11">
    <location>
        <begin position="365"/>
        <end position="386"/>
    </location>
</feature>
<keyword evidence="14" id="KW-1185">Reference proteome</keyword>
<accession>A0A8J3TEK0</accession>
<dbReference type="PROSITE" id="PS00216">
    <property type="entry name" value="SUGAR_TRANSPORT_1"/>
    <property type="match status" value="1"/>
</dbReference>
<evidence type="ECO:0000256" key="6">
    <source>
        <dbReference type="ARBA" id="ARBA00022847"/>
    </source>
</evidence>
<protein>
    <recommendedName>
        <fullName evidence="10">Putative proline/betaine transporter</fullName>
    </recommendedName>
</protein>
<feature type="transmembrane region" description="Helical" evidence="11">
    <location>
        <begin position="392"/>
        <end position="412"/>
    </location>
</feature>
<proteinExistence type="inferred from homology"/>
<organism evidence="13 14">
    <name type="scientific">Planosporangium mesophilum</name>
    <dbReference type="NCBI Taxonomy" id="689768"/>
    <lineage>
        <taxon>Bacteria</taxon>
        <taxon>Bacillati</taxon>
        <taxon>Actinomycetota</taxon>
        <taxon>Actinomycetes</taxon>
        <taxon>Micromonosporales</taxon>
        <taxon>Micromonosporaceae</taxon>
        <taxon>Planosporangium</taxon>
    </lineage>
</organism>
<feature type="transmembrane region" description="Helical" evidence="11">
    <location>
        <begin position="268"/>
        <end position="289"/>
    </location>
</feature>
<dbReference type="FunFam" id="1.20.1250.20:FF:000001">
    <property type="entry name" value="Dicarboxylate MFS transporter"/>
    <property type="match status" value="1"/>
</dbReference>
<feature type="transmembrane region" description="Helical" evidence="11">
    <location>
        <begin position="146"/>
        <end position="165"/>
    </location>
</feature>
<evidence type="ECO:0000259" key="12">
    <source>
        <dbReference type="PROSITE" id="PS50850"/>
    </source>
</evidence>
<evidence type="ECO:0000256" key="9">
    <source>
        <dbReference type="ARBA" id="ARBA00037295"/>
    </source>
</evidence>
<gene>
    <name evidence="13" type="primary">proP</name>
    <name evidence="13" type="ORF">Pme01_33240</name>
</gene>
<feature type="transmembrane region" description="Helical" evidence="11">
    <location>
        <begin position="20"/>
        <end position="38"/>
    </location>
</feature>
<dbReference type="InterPro" id="IPR005829">
    <property type="entry name" value="Sugar_transporter_CS"/>
</dbReference>
<evidence type="ECO:0000256" key="3">
    <source>
        <dbReference type="ARBA" id="ARBA00022448"/>
    </source>
</evidence>
<evidence type="ECO:0000256" key="8">
    <source>
        <dbReference type="ARBA" id="ARBA00023136"/>
    </source>
</evidence>
<comment type="caution">
    <text evidence="13">The sequence shown here is derived from an EMBL/GenBank/DDBJ whole genome shotgun (WGS) entry which is preliminary data.</text>
</comment>
<evidence type="ECO:0000256" key="7">
    <source>
        <dbReference type="ARBA" id="ARBA00022989"/>
    </source>
</evidence>
<keyword evidence="6" id="KW-0769">Symport</keyword>
<feature type="transmembrane region" description="Helical" evidence="11">
    <location>
        <begin position="77"/>
        <end position="98"/>
    </location>
</feature>
<dbReference type="EMBL" id="BOON01000031">
    <property type="protein sequence ID" value="GII23727.1"/>
    <property type="molecule type" value="Genomic_DNA"/>
</dbReference>
<evidence type="ECO:0000256" key="1">
    <source>
        <dbReference type="ARBA" id="ARBA00004651"/>
    </source>
</evidence>
<keyword evidence="7 11" id="KW-1133">Transmembrane helix</keyword>
<comment type="similarity">
    <text evidence="2">Belongs to the major facilitator superfamily. Metabolite:H+ Symporter (MHS) family (TC 2.A.1.6) family.</text>
</comment>
<feature type="transmembrane region" description="Helical" evidence="11">
    <location>
        <begin position="177"/>
        <end position="196"/>
    </location>
</feature>
<dbReference type="SUPFAM" id="SSF103473">
    <property type="entry name" value="MFS general substrate transporter"/>
    <property type="match status" value="1"/>
</dbReference>
<keyword evidence="5 11" id="KW-0812">Transmembrane</keyword>
<dbReference type="PANTHER" id="PTHR43528:SF1">
    <property type="entry name" value="ALPHA-KETOGLUTARATE PERMEASE"/>
    <property type="match status" value="1"/>
</dbReference>
<feature type="transmembrane region" description="Helical" evidence="11">
    <location>
        <begin position="327"/>
        <end position="353"/>
    </location>
</feature>
<evidence type="ECO:0000256" key="4">
    <source>
        <dbReference type="ARBA" id="ARBA00022475"/>
    </source>
</evidence>
<sequence length="446" mass="47523">MLRRTTAGTAVGNMVEWYDFGVYSYIAVTLGRVFFPASSGPVQLLSTFATFAVAFGVRPLGGLFFGPLADRIGRRQVLAVTVIMMAIGTFSIGLLPGYAQIGAWAPALLLVARLVQGFSTGGEYGSAMTFLTEHAPDRRRGFQASWLEFGTMAGFVLGAGVVTVLTATLPGRDLLAWGWRVPFLIAGPLGLAGLYLRLKLEETPAYEQLDGRAPQRVFGARRELRRILAQQRRPLLVCVGLVLVFNVTSYILTSFMPSYLSAGLGLPQPVALTIVLAVMVVLMVLLPLVGRLSDLVGRRPVLMTGSLLLVAGSVPTFMLITRRTLTSVFAGCLLLGLIYLCFDSTMPATLPALFPTDVRSGALSIAYNFSVSLFGGTTPLIATALVQATHNLLAPGYYLAVAGLVGAVTVLFTPESAGRPLPTAPPVATDVEEAHELVREQQEAAA</sequence>
<feature type="transmembrane region" description="Helical" evidence="11">
    <location>
        <begin position="44"/>
        <end position="65"/>
    </location>
</feature>
<evidence type="ECO:0000256" key="2">
    <source>
        <dbReference type="ARBA" id="ARBA00008240"/>
    </source>
</evidence>
<evidence type="ECO:0000256" key="10">
    <source>
        <dbReference type="ARBA" id="ARBA00039918"/>
    </source>
</evidence>
<dbReference type="GO" id="GO:0015293">
    <property type="term" value="F:symporter activity"/>
    <property type="evidence" value="ECO:0007669"/>
    <property type="project" value="UniProtKB-KW"/>
</dbReference>
<evidence type="ECO:0000256" key="5">
    <source>
        <dbReference type="ARBA" id="ARBA00022692"/>
    </source>
</evidence>
<comment type="subcellular location">
    <subcellularLocation>
        <location evidence="1">Cell membrane</location>
        <topology evidence="1">Multi-pass membrane protein</topology>
    </subcellularLocation>
</comment>
<dbReference type="AlphaFoldDB" id="A0A8J3TEK0"/>
<dbReference type="PANTHER" id="PTHR43528">
    <property type="entry name" value="ALPHA-KETOGLUTARATE PERMEASE"/>
    <property type="match status" value="1"/>
</dbReference>
<feature type="transmembrane region" description="Helical" evidence="11">
    <location>
        <begin position="104"/>
        <end position="125"/>
    </location>
</feature>
<keyword evidence="4" id="KW-1003">Cell membrane</keyword>
<dbReference type="InterPro" id="IPR020846">
    <property type="entry name" value="MFS_dom"/>
</dbReference>
<evidence type="ECO:0000313" key="14">
    <source>
        <dbReference type="Proteomes" id="UP000599074"/>
    </source>
</evidence>
<dbReference type="PROSITE" id="PS00217">
    <property type="entry name" value="SUGAR_TRANSPORT_2"/>
    <property type="match status" value="1"/>
</dbReference>
<dbReference type="InterPro" id="IPR005828">
    <property type="entry name" value="MFS_sugar_transport-like"/>
</dbReference>
<dbReference type="Pfam" id="PF00083">
    <property type="entry name" value="Sugar_tr"/>
    <property type="match status" value="2"/>
</dbReference>
<evidence type="ECO:0000313" key="13">
    <source>
        <dbReference type="EMBL" id="GII23727.1"/>
    </source>
</evidence>
<dbReference type="PROSITE" id="PS50850">
    <property type="entry name" value="MFS"/>
    <property type="match status" value="1"/>
</dbReference>
<keyword evidence="8 11" id="KW-0472">Membrane</keyword>
<comment type="function">
    <text evidence="9">May be a proton symporter involved in the uptake of osmolytes such as proline and glycine betaine.</text>
</comment>
<feature type="transmembrane region" description="Helical" evidence="11">
    <location>
        <begin position="235"/>
        <end position="256"/>
    </location>
</feature>
<feature type="domain" description="Major facilitator superfamily (MFS) profile" evidence="12">
    <location>
        <begin position="5"/>
        <end position="418"/>
    </location>
</feature>
<dbReference type="Proteomes" id="UP000599074">
    <property type="component" value="Unassembled WGS sequence"/>
</dbReference>
<name>A0A8J3TEK0_9ACTN</name>